<evidence type="ECO:0000259" key="1">
    <source>
        <dbReference type="Pfam" id="PF00496"/>
    </source>
</evidence>
<gene>
    <name evidence="2" type="ORF">GCM10025876_11290</name>
</gene>
<keyword evidence="3" id="KW-1185">Reference proteome</keyword>
<dbReference type="InterPro" id="IPR000914">
    <property type="entry name" value="SBP_5_dom"/>
</dbReference>
<comment type="caution">
    <text evidence="2">The sequence shown here is derived from an EMBL/GenBank/DDBJ whole genome shotgun (WGS) entry which is preliminary data.</text>
</comment>
<sequence length="121" mass="13129">MDAWNWGADPANAATALNSYFLEPIEGFDGYNTDEGASNPEMEGLKVVDDLTFTVTLTAPNSEFPLALGYSAYYPLPDSFFEDPEAFGKAPVGNGTYTLASADDWQHDVQIKALGQRLVRG</sequence>
<dbReference type="SUPFAM" id="SSF53850">
    <property type="entry name" value="Periplasmic binding protein-like II"/>
    <property type="match status" value="1"/>
</dbReference>
<evidence type="ECO:0000313" key="2">
    <source>
        <dbReference type="EMBL" id="GMA34925.1"/>
    </source>
</evidence>
<dbReference type="EMBL" id="BSUN01000001">
    <property type="protein sequence ID" value="GMA34925.1"/>
    <property type="molecule type" value="Genomic_DNA"/>
</dbReference>
<dbReference type="Proteomes" id="UP001157125">
    <property type="component" value="Unassembled WGS sequence"/>
</dbReference>
<dbReference type="Pfam" id="PF00496">
    <property type="entry name" value="SBP_bac_5"/>
    <property type="match status" value="1"/>
</dbReference>
<protein>
    <recommendedName>
        <fullName evidence="1">Solute-binding protein family 5 domain-containing protein</fullName>
    </recommendedName>
</protein>
<evidence type="ECO:0000313" key="3">
    <source>
        <dbReference type="Proteomes" id="UP001157125"/>
    </source>
</evidence>
<name>A0ABQ6IB20_9MICO</name>
<proteinExistence type="predicted"/>
<reference evidence="3" key="1">
    <citation type="journal article" date="2019" name="Int. J. Syst. Evol. Microbiol.">
        <title>The Global Catalogue of Microorganisms (GCM) 10K type strain sequencing project: providing services to taxonomists for standard genome sequencing and annotation.</title>
        <authorList>
            <consortium name="The Broad Institute Genomics Platform"/>
            <consortium name="The Broad Institute Genome Sequencing Center for Infectious Disease"/>
            <person name="Wu L."/>
            <person name="Ma J."/>
        </authorList>
    </citation>
    <scope>NUCLEOTIDE SEQUENCE [LARGE SCALE GENOMIC DNA]</scope>
    <source>
        <strain evidence="3">NBRC 112299</strain>
    </source>
</reference>
<organism evidence="2 3">
    <name type="scientific">Demequina litorisediminis</name>
    <dbReference type="NCBI Taxonomy" id="1849022"/>
    <lineage>
        <taxon>Bacteria</taxon>
        <taxon>Bacillati</taxon>
        <taxon>Actinomycetota</taxon>
        <taxon>Actinomycetes</taxon>
        <taxon>Micrococcales</taxon>
        <taxon>Demequinaceae</taxon>
        <taxon>Demequina</taxon>
    </lineage>
</organism>
<dbReference type="Gene3D" id="3.40.190.10">
    <property type="entry name" value="Periplasmic binding protein-like II"/>
    <property type="match status" value="1"/>
</dbReference>
<dbReference type="Gene3D" id="3.90.76.10">
    <property type="entry name" value="Dipeptide-binding Protein, Domain 1"/>
    <property type="match status" value="1"/>
</dbReference>
<feature type="domain" description="Solute-binding protein family 5" evidence="1">
    <location>
        <begin position="4"/>
        <end position="111"/>
    </location>
</feature>
<accession>A0ABQ6IB20</accession>